<keyword evidence="4" id="KW-1185">Reference proteome</keyword>
<dbReference type="Proteomes" id="UP000446866">
    <property type="component" value="Unassembled WGS sequence"/>
</dbReference>
<dbReference type="Pfam" id="PF12666">
    <property type="entry name" value="PrgI"/>
    <property type="match status" value="1"/>
</dbReference>
<dbReference type="EMBL" id="QXWK01000008">
    <property type="protein sequence ID" value="NBH60917.1"/>
    <property type="molecule type" value="Genomic_DNA"/>
</dbReference>
<protein>
    <submittedName>
        <fullName evidence="3">PrgI family protein</fullName>
    </submittedName>
</protein>
<evidence type="ECO:0000256" key="1">
    <source>
        <dbReference type="SAM" id="MobiDB-lite"/>
    </source>
</evidence>
<feature type="region of interest" description="Disordered" evidence="1">
    <location>
        <begin position="109"/>
        <end position="130"/>
    </location>
</feature>
<reference evidence="3 4" key="1">
    <citation type="submission" date="2018-08" db="EMBL/GenBank/DDBJ databases">
        <title>Murine metabolic-syndrome-specific gut microbial biobank.</title>
        <authorList>
            <person name="Liu C."/>
        </authorList>
    </citation>
    <scope>NUCLEOTIDE SEQUENCE [LARGE SCALE GENOMIC DNA]</scope>
    <source>
        <strain evidence="3 4">28</strain>
    </source>
</reference>
<gene>
    <name evidence="3" type="ORF">D0435_04520</name>
</gene>
<evidence type="ECO:0000313" key="3">
    <source>
        <dbReference type="EMBL" id="NBH60917.1"/>
    </source>
</evidence>
<feature type="transmembrane region" description="Helical" evidence="2">
    <location>
        <begin position="51"/>
        <end position="70"/>
    </location>
</feature>
<evidence type="ECO:0000313" key="4">
    <source>
        <dbReference type="Proteomes" id="UP000446866"/>
    </source>
</evidence>
<feature type="compositionally biased region" description="Basic and acidic residues" evidence="1">
    <location>
        <begin position="116"/>
        <end position="130"/>
    </location>
</feature>
<accession>A0A845QJQ7</accession>
<proteinExistence type="predicted"/>
<keyword evidence="2" id="KW-0812">Transmembrane</keyword>
<feature type="transmembrane region" description="Helical" evidence="2">
    <location>
        <begin position="20"/>
        <end position="42"/>
    </location>
</feature>
<comment type="caution">
    <text evidence="3">The sequence shown here is derived from an EMBL/GenBank/DDBJ whole genome shotgun (WGS) entry which is preliminary data.</text>
</comment>
<name>A0A845QJQ7_9FIRM</name>
<dbReference type="AlphaFoldDB" id="A0A845QJQ7"/>
<dbReference type="InterPro" id="IPR024414">
    <property type="entry name" value="Uncharacterised_PrgI"/>
</dbReference>
<keyword evidence="2" id="KW-0472">Membrane</keyword>
<evidence type="ECO:0000256" key="2">
    <source>
        <dbReference type="SAM" id="Phobius"/>
    </source>
</evidence>
<organism evidence="3 4">
    <name type="scientific">Anaerotruncus colihominis</name>
    <dbReference type="NCBI Taxonomy" id="169435"/>
    <lineage>
        <taxon>Bacteria</taxon>
        <taxon>Bacillati</taxon>
        <taxon>Bacillota</taxon>
        <taxon>Clostridia</taxon>
        <taxon>Eubacteriales</taxon>
        <taxon>Oscillospiraceae</taxon>
        <taxon>Anaerotruncus</taxon>
    </lineage>
</organism>
<sequence>MSISVNPEIRNYSESVFWGLTLRQFLFSGLGCLVSVGIFFLLKDAIGMEAVSWACILGMLPCGLLGFVTYNGMTAEQLLAAVIRSELLMPKGSVFKPVNVLEHTLQKSVKRRRLHKNTERRRNGKEKAEN</sequence>
<keyword evidence="2" id="KW-1133">Transmembrane helix</keyword>